<sequence length="359" mass="40397">MSERPYRPGEDDKAVLKLRAKVWGADHSHTDESFFKWLFQDCPFGMGSGVVSIHDDVVVGFAGLILRPAQIGTQTLLGCQGVDFMVDPDTTSNLSRVPFRIIKAHSQRTKDLGADFAVSFPNDSSVRLQTSKHFGYQILFKPQMFVRPLPCFRFSSENDDSLPTQLLKTSAARLTSVYSSVRSWRRSKDITLEDLDHFDDRFDELNTTIMSDGKLHLDRGSRYLNWRYTQHPIYQYKILAASSANQLLGYIVVSPRQVFGTLAGLICELSVAGNEIAISEQLINAAAKVAQESKISILVDQQHPNSPYSDALVRCGFIKVPQRFNPKQFRMVAREITSAGHTAMEPHVWSFSWGDMDVV</sequence>
<gene>
    <name evidence="1" type="ORF">GQE98_17290</name>
</gene>
<keyword evidence="2" id="KW-1185">Reference proteome</keyword>
<dbReference type="AlphaFoldDB" id="A0A6L8WBG1"/>
<reference evidence="1 2" key="1">
    <citation type="submission" date="2019-12" db="EMBL/GenBank/DDBJ databases">
        <title>Snethiella sp. nov. sp. isolated from sea sand.</title>
        <authorList>
            <person name="Kim J."/>
            <person name="Jeong S.E."/>
            <person name="Jung H.S."/>
            <person name="Jeon C.O."/>
        </authorList>
    </citation>
    <scope>NUCLEOTIDE SEQUENCE [LARGE SCALE GENOMIC DNA]</scope>
    <source>
        <strain evidence="1 2">DP05</strain>
    </source>
</reference>
<proteinExistence type="predicted"/>
<accession>A0A6L8WBG1</accession>
<dbReference type="RefSeq" id="WP_161317091.1">
    <property type="nucleotide sequence ID" value="NZ_WTUW01000009.1"/>
</dbReference>
<evidence type="ECO:0000313" key="2">
    <source>
        <dbReference type="Proteomes" id="UP000476030"/>
    </source>
</evidence>
<dbReference type="InterPro" id="IPR016181">
    <property type="entry name" value="Acyl_CoA_acyltransferase"/>
</dbReference>
<comment type="caution">
    <text evidence="1">The sequence shown here is derived from an EMBL/GenBank/DDBJ whole genome shotgun (WGS) entry which is preliminary data.</text>
</comment>
<dbReference type="EMBL" id="WTUW01000009">
    <property type="protein sequence ID" value="MZR32398.1"/>
    <property type="molecule type" value="Genomic_DNA"/>
</dbReference>
<dbReference type="SUPFAM" id="SSF55729">
    <property type="entry name" value="Acyl-CoA N-acyltransferases (Nat)"/>
    <property type="match status" value="1"/>
</dbReference>
<dbReference type="Proteomes" id="UP000476030">
    <property type="component" value="Unassembled WGS sequence"/>
</dbReference>
<evidence type="ECO:0000313" key="1">
    <source>
        <dbReference type="EMBL" id="MZR32398.1"/>
    </source>
</evidence>
<protein>
    <submittedName>
        <fullName evidence="1">Uncharacterized protein</fullName>
    </submittedName>
</protein>
<name>A0A6L8WBG1_9PROT</name>
<organism evidence="1 2">
    <name type="scientific">Sneathiella litorea</name>
    <dbReference type="NCBI Taxonomy" id="2606216"/>
    <lineage>
        <taxon>Bacteria</taxon>
        <taxon>Pseudomonadati</taxon>
        <taxon>Pseudomonadota</taxon>
        <taxon>Alphaproteobacteria</taxon>
        <taxon>Sneathiellales</taxon>
        <taxon>Sneathiellaceae</taxon>
        <taxon>Sneathiella</taxon>
    </lineage>
</organism>